<dbReference type="EMBL" id="CP004388">
    <property type="protein sequence ID" value="AJD50810.1"/>
    <property type="molecule type" value="Genomic_DNA"/>
</dbReference>
<dbReference type="AlphaFoldDB" id="A0AB72U996"/>
<dbReference type="GeneID" id="31926386"/>
<protein>
    <submittedName>
        <fullName evidence="2">Uncharacterized protein</fullName>
    </submittedName>
</protein>
<dbReference type="KEGG" id="txi:TH3_03430"/>
<name>A0AB72U996_9PROT</name>
<reference evidence="2 3" key="1">
    <citation type="journal article" date="2012" name="J. Bacteriol.">
        <title>Genome sequence of Thalassospira xiamenensis type strain M-5.</title>
        <authorList>
            <person name="Lai Q."/>
            <person name="Shao Z."/>
        </authorList>
    </citation>
    <scope>NUCLEOTIDE SEQUENCE [LARGE SCALE GENOMIC DNA]</scope>
    <source>
        <strain evidence="2 3">M-5</strain>
    </source>
</reference>
<feature type="compositionally biased region" description="Acidic residues" evidence="1">
    <location>
        <begin position="254"/>
        <end position="265"/>
    </location>
</feature>
<evidence type="ECO:0000256" key="1">
    <source>
        <dbReference type="SAM" id="MobiDB-lite"/>
    </source>
</evidence>
<sequence>MFVLLDTNGNLLRPTPEASTAYNSYWYPGTAGTSGDFDFGSGCEAWFTCPACQRKVANAFAQADHNFPDSLLKDMFTGANQNRYQQISNLAAQHNNNPMAGNGSWGNTLGETTISLPDFSFVQYYVLGYGETDKTFYETWRNDDEDDPIEILTATRVNGQTRFRFNVPAFQNPITHSLVDVACADHDNLCMICLACNQAKSNALYPAHEPFTQEVRQLPGANIRQANAMPTNQGVTYTVPPEGDCNNAPSPYQNDDDVDMQDEDT</sequence>
<organism evidence="2 3">
    <name type="scientific">Thalassospira xiamenensis M-5 = DSM 17429</name>
    <dbReference type="NCBI Taxonomy" id="1123366"/>
    <lineage>
        <taxon>Bacteria</taxon>
        <taxon>Pseudomonadati</taxon>
        <taxon>Pseudomonadota</taxon>
        <taxon>Alphaproteobacteria</taxon>
        <taxon>Rhodospirillales</taxon>
        <taxon>Thalassospiraceae</taxon>
        <taxon>Thalassospira</taxon>
    </lineage>
</organism>
<proteinExistence type="predicted"/>
<dbReference type="RefSeq" id="WP_007091277.1">
    <property type="nucleotide sequence ID" value="NZ_CP004388.1"/>
</dbReference>
<gene>
    <name evidence="2" type="ORF">TH3_03430</name>
</gene>
<evidence type="ECO:0000313" key="2">
    <source>
        <dbReference type="EMBL" id="AJD50810.1"/>
    </source>
</evidence>
<dbReference type="Proteomes" id="UP000007127">
    <property type="component" value="Chromosome"/>
</dbReference>
<evidence type="ECO:0000313" key="3">
    <source>
        <dbReference type="Proteomes" id="UP000007127"/>
    </source>
</evidence>
<feature type="region of interest" description="Disordered" evidence="1">
    <location>
        <begin position="240"/>
        <end position="265"/>
    </location>
</feature>
<accession>A0AB72U996</accession>